<dbReference type="RefSeq" id="WP_056986843.1">
    <property type="nucleotide sequence ID" value="NZ_AZFH01000159.1"/>
</dbReference>
<dbReference type="GO" id="GO:0046872">
    <property type="term" value="F:metal ion binding"/>
    <property type="evidence" value="ECO:0007669"/>
    <property type="project" value="InterPro"/>
</dbReference>
<dbReference type="Pfam" id="PF05193">
    <property type="entry name" value="Peptidase_M16_C"/>
    <property type="match status" value="1"/>
</dbReference>
<accession>A0A0R1T8S2</accession>
<name>A0A0R1T8S2_9LACO</name>
<evidence type="ECO:0000259" key="1">
    <source>
        <dbReference type="Pfam" id="PF00675"/>
    </source>
</evidence>
<dbReference type="Proteomes" id="UP000051048">
    <property type="component" value="Unassembled WGS sequence"/>
</dbReference>
<evidence type="ECO:0000259" key="2">
    <source>
        <dbReference type="Pfam" id="PF05193"/>
    </source>
</evidence>
<dbReference type="InterPro" id="IPR011249">
    <property type="entry name" value="Metalloenz_LuxS/M16"/>
</dbReference>
<dbReference type="PANTHER" id="PTHR11851:SF134">
    <property type="entry name" value="ZINC-DEPENDENT PROTEASE"/>
    <property type="match status" value="1"/>
</dbReference>
<dbReference type="OrthoDB" id="9811314at2"/>
<sequence length="432" mass="48695">MQAIEYPQFGETLYTETLANGLKVNLLSRPDFHRTYGVITANYGSNDTTFVPVGQSDYQTVPAGIAHFLEHKLFEKEDYDAFEIFGKYGADSNAFTSFTRTSYLFSATRNVNECVCQLLDFVQDPYFTEETVVKEKGIIGQEIKMYDDDPGWRLFFGILGNLYPNQALSVDIAGSVDSIAQITPADLYTCYQTFYQPGNMNLFIVGNFEVEAMLDLIKQNQAQKTFPAASQPQVAGMTNDAEVLPYRMLELDINQPKVMVGIKGIDTVPQGREALRYRLQVEMLLHLLYSENSAMYTELYDREILDDSFGYNFQLERGFHLATINGGSYYPNELADEIIKTAKNALEILDHQGQEFDLAKREFIGHYLQALNSLESIANSYEGDLYDSATLLDYIPIIEAMTLDDVKQVAQSFLGPEVFSVFQVLPKGGQEG</sequence>
<dbReference type="PANTHER" id="PTHR11851">
    <property type="entry name" value="METALLOPROTEASE"/>
    <property type="match status" value="1"/>
</dbReference>
<feature type="domain" description="Peptidase M16 N-terminal" evidence="1">
    <location>
        <begin position="62"/>
        <end position="165"/>
    </location>
</feature>
<dbReference type="PATRIC" id="fig|1423740.3.peg.1286"/>
<dbReference type="STRING" id="1423740.FC36_GL001193"/>
<dbReference type="EMBL" id="AZFH01000159">
    <property type="protein sequence ID" value="KRL77869.1"/>
    <property type="molecule type" value="Genomic_DNA"/>
</dbReference>
<evidence type="ECO:0000313" key="4">
    <source>
        <dbReference type="Proteomes" id="UP000051048"/>
    </source>
</evidence>
<evidence type="ECO:0000313" key="3">
    <source>
        <dbReference type="EMBL" id="KRL77869.1"/>
    </source>
</evidence>
<protein>
    <submittedName>
        <fullName evidence="3">M16 family peptidase</fullName>
    </submittedName>
</protein>
<feature type="domain" description="Peptidase M16 C-terminal" evidence="2">
    <location>
        <begin position="182"/>
        <end position="361"/>
    </location>
</feature>
<dbReference type="InterPro" id="IPR007863">
    <property type="entry name" value="Peptidase_M16_C"/>
</dbReference>
<dbReference type="InterPro" id="IPR050361">
    <property type="entry name" value="MPP/UQCRC_Complex"/>
</dbReference>
<dbReference type="SUPFAM" id="SSF63411">
    <property type="entry name" value="LuxS/MPP-like metallohydrolase"/>
    <property type="match status" value="2"/>
</dbReference>
<comment type="caution">
    <text evidence="3">The sequence shown here is derived from an EMBL/GenBank/DDBJ whole genome shotgun (WGS) entry which is preliminary data.</text>
</comment>
<gene>
    <name evidence="3" type="ORF">FC36_GL001193</name>
</gene>
<proteinExistence type="predicted"/>
<dbReference type="Pfam" id="PF00675">
    <property type="entry name" value="Peptidase_M16"/>
    <property type="match status" value="1"/>
</dbReference>
<reference evidence="3 4" key="1">
    <citation type="journal article" date="2015" name="Genome Announc.">
        <title>Expanding the biotechnology potential of lactobacilli through comparative genomics of 213 strains and associated genera.</title>
        <authorList>
            <person name="Sun Z."/>
            <person name="Harris H.M."/>
            <person name="McCann A."/>
            <person name="Guo C."/>
            <person name="Argimon S."/>
            <person name="Zhang W."/>
            <person name="Yang X."/>
            <person name="Jeffery I.B."/>
            <person name="Cooney J.C."/>
            <person name="Kagawa T.F."/>
            <person name="Liu W."/>
            <person name="Song Y."/>
            <person name="Salvetti E."/>
            <person name="Wrobel A."/>
            <person name="Rasinkangas P."/>
            <person name="Parkhill J."/>
            <person name="Rea M.C."/>
            <person name="O'Sullivan O."/>
            <person name="Ritari J."/>
            <person name="Douillard F.P."/>
            <person name="Paul Ross R."/>
            <person name="Yang R."/>
            <person name="Briner A.E."/>
            <person name="Felis G.E."/>
            <person name="de Vos W.M."/>
            <person name="Barrangou R."/>
            <person name="Klaenhammer T.R."/>
            <person name="Caufield P.W."/>
            <person name="Cui Y."/>
            <person name="Zhang H."/>
            <person name="O'Toole P.W."/>
        </authorList>
    </citation>
    <scope>NUCLEOTIDE SEQUENCE [LARGE SCALE GENOMIC DNA]</scope>
    <source>
        <strain evidence="3 4">DSM 15833</strain>
    </source>
</reference>
<organism evidence="3 4">
    <name type="scientific">Ligilactobacillus equi DSM 15833 = JCM 10991</name>
    <dbReference type="NCBI Taxonomy" id="1423740"/>
    <lineage>
        <taxon>Bacteria</taxon>
        <taxon>Bacillati</taxon>
        <taxon>Bacillota</taxon>
        <taxon>Bacilli</taxon>
        <taxon>Lactobacillales</taxon>
        <taxon>Lactobacillaceae</taxon>
        <taxon>Ligilactobacillus</taxon>
    </lineage>
</organism>
<dbReference type="NCBIfam" id="NF047421">
    <property type="entry name" value="YfmH_fam"/>
    <property type="match status" value="1"/>
</dbReference>
<dbReference type="InterPro" id="IPR011765">
    <property type="entry name" value="Pept_M16_N"/>
</dbReference>
<dbReference type="Gene3D" id="3.30.830.10">
    <property type="entry name" value="Metalloenzyme, LuxS/M16 peptidase-like"/>
    <property type="match status" value="2"/>
</dbReference>
<dbReference type="AlphaFoldDB" id="A0A0R1T8S2"/>